<dbReference type="InterPro" id="IPR012340">
    <property type="entry name" value="NA-bd_OB-fold"/>
</dbReference>
<gene>
    <name evidence="4" type="ORF">ECRA1380_LOCUS17825</name>
</gene>
<evidence type="ECO:0000256" key="2">
    <source>
        <dbReference type="ARBA" id="ARBA00009761"/>
    </source>
</evidence>
<name>A0A7S3P1L9_EUPCR</name>
<dbReference type="SUPFAM" id="SSF50249">
    <property type="entry name" value="Nucleic acid-binding proteins"/>
    <property type="match status" value="1"/>
</dbReference>
<dbReference type="Pfam" id="PF08661">
    <property type="entry name" value="Rep_fac-A_3"/>
    <property type="match status" value="1"/>
</dbReference>
<evidence type="ECO:0000256" key="3">
    <source>
        <dbReference type="ARBA" id="ARBA00023242"/>
    </source>
</evidence>
<protein>
    <recommendedName>
        <fullName evidence="5">Replication factor A protein 3</fullName>
    </recommendedName>
</protein>
<dbReference type="GO" id="GO:0031981">
    <property type="term" value="C:nuclear lumen"/>
    <property type="evidence" value="ECO:0007669"/>
    <property type="project" value="UniProtKB-ARBA"/>
</dbReference>
<comment type="similarity">
    <text evidence="2">Belongs to the replication factor A protein 3 family.</text>
</comment>
<comment type="subcellular location">
    <subcellularLocation>
        <location evidence="1">Nucleus</location>
    </subcellularLocation>
</comment>
<dbReference type="GO" id="GO:0003677">
    <property type="term" value="F:DNA binding"/>
    <property type="evidence" value="ECO:0007669"/>
    <property type="project" value="InterPro"/>
</dbReference>
<dbReference type="AlphaFoldDB" id="A0A7S3P1L9"/>
<accession>A0A7S3P1L9</accession>
<dbReference type="Gene3D" id="2.40.50.140">
    <property type="entry name" value="Nucleic acid-binding proteins"/>
    <property type="match status" value="1"/>
</dbReference>
<evidence type="ECO:0000313" key="4">
    <source>
        <dbReference type="EMBL" id="CAE0392847.1"/>
    </source>
</evidence>
<dbReference type="GO" id="GO:0006310">
    <property type="term" value="P:DNA recombination"/>
    <property type="evidence" value="ECO:0007669"/>
    <property type="project" value="InterPro"/>
</dbReference>
<reference evidence="4" key="1">
    <citation type="submission" date="2021-01" db="EMBL/GenBank/DDBJ databases">
        <authorList>
            <person name="Corre E."/>
            <person name="Pelletier E."/>
            <person name="Niang G."/>
            <person name="Scheremetjew M."/>
            <person name="Finn R."/>
            <person name="Kale V."/>
            <person name="Holt S."/>
            <person name="Cochrane G."/>
            <person name="Meng A."/>
            <person name="Brown T."/>
            <person name="Cohen L."/>
        </authorList>
    </citation>
    <scope>NUCLEOTIDE SEQUENCE</scope>
    <source>
        <strain evidence="4">CT5</strain>
    </source>
</reference>
<dbReference type="GO" id="GO:0006260">
    <property type="term" value="P:DNA replication"/>
    <property type="evidence" value="ECO:0007669"/>
    <property type="project" value="InterPro"/>
</dbReference>
<evidence type="ECO:0008006" key="5">
    <source>
        <dbReference type="Google" id="ProtNLM"/>
    </source>
</evidence>
<dbReference type="GO" id="GO:0006281">
    <property type="term" value="P:DNA repair"/>
    <property type="evidence" value="ECO:0007669"/>
    <property type="project" value="InterPro"/>
</dbReference>
<sequence length="111" mass="12513">MSEEASRELFTPVLKEHLNDFSSSNVIFVGKVKSNDGRTLTLTDSNEDEVSITDFNGDSNITGFVEIRGVSSSDSSIEFKDITQYNSDFNLNQYEDMLKYGHKMNKDCLLP</sequence>
<dbReference type="EMBL" id="HBIK01038035">
    <property type="protein sequence ID" value="CAE0392847.1"/>
    <property type="molecule type" value="Transcribed_RNA"/>
</dbReference>
<dbReference type="InterPro" id="IPR013970">
    <property type="entry name" value="Rfa2"/>
</dbReference>
<evidence type="ECO:0000256" key="1">
    <source>
        <dbReference type="ARBA" id="ARBA00004123"/>
    </source>
</evidence>
<keyword evidence="3" id="KW-0539">Nucleus</keyword>
<organism evidence="4">
    <name type="scientific">Euplotes crassus</name>
    <dbReference type="NCBI Taxonomy" id="5936"/>
    <lineage>
        <taxon>Eukaryota</taxon>
        <taxon>Sar</taxon>
        <taxon>Alveolata</taxon>
        <taxon>Ciliophora</taxon>
        <taxon>Intramacronucleata</taxon>
        <taxon>Spirotrichea</taxon>
        <taxon>Hypotrichia</taxon>
        <taxon>Euplotida</taxon>
        <taxon>Euplotidae</taxon>
        <taxon>Moneuplotes</taxon>
    </lineage>
</organism>
<proteinExistence type="inferred from homology"/>